<evidence type="ECO:0000313" key="3">
    <source>
        <dbReference type="Proteomes" id="UP000671399"/>
    </source>
</evidence>
<feature type="domain" description="DUF2470" evidence="1">
    <location>
        <begin position="167"/>
        <end position="234"/>
    </location>
</feature>
<dbReference type="SUPFAM" id="SSF50475">
    <property type="entry name" value="FMN-binding split barrel"/>
    <property type="match status" value="1"/>
</dbReference>
<proteinExistence type="predicted"/>
<dbReference type="EMBL" id="JAGFWR010000004">
    <property type="protein sequence ID" value="MBO4161217.1"/>
    <property type="molecule type" value="Genomic_DNA"/>
</dbReference>
<accession>A0ABS3V6H3</accession>
<protein>
    <submittedName>
        <fullName evidence="2">DUF2470 domain-containing protein</fullName>
    </submittedName>
</protein>
<name>A0ABS3V6H3_9ACTN</name>
<dbReference type="Pfam" id="PF10615">
    <property type="entry name" value="DUF2470"/>
    <property type="match status" value="1"/>
</dbReference>
<reference evidence="2 3" key="1">
    <citation type="submission" date="2021-03" db="EMBL/GenBank/DDBJ databases">
        <authorList>
            <person name="Lee D.-H."/>
        </authorList>
    </citation>
    <scope>NUCLEOTIDE SEQUENCE [LARGE SCALE GENOMIC DNA]</scope>
    <source>
        <strain evidence="2 3">MMS20-R2-23</strain>
    </source>
</reference>
<dbReference type="Proteomes" id="UP000671399">
    <property type="component" value="Unassembled WGS sequence"/>
</dbReference>
<keyword evidence="3" id="KW-1185">Reference proteome</keyword>
<evidence type="ECO:0000313" key="2">
    <source>
        <dbReference type="EMBL" id="MBO4161217.1"/>
    </source>
</evidence>
<comment type="caution">
    <text evidence="2">The sequence shown here is derived from an EMBL/GenBank/DDBJ whole genome shotgun (WGS) entry which is preliminary data.</text>
</comment>
<dbReference type="Gene3D" id="3.20.180.10">
    <property type="entry name" value="PNP-oxidase-like"/>
    <property type="match status" value="1"/>
</dbReference>
<evidence type="ECO:0000259" key="1">
    <source>
        <dbReference type="Pfam" id="PF10615"/>
    </source>
</evidence>
<sequence>MTDAAPYFSVRADPDAVLARSALAASPSLRLQLGDVAADLVEAHTILHDGTVVLAVDPMTPTGGLLVAARGRPGAVRLDVTQLVPVAVRSRVWARVHVLGTSHRFDPGILDTCDSDTIMPLLDLPPVALWAVEPVEVGLARDIGGATVSISAFRTAQPDPLAADQARDLQHLTQCHGDVLDRLATLVDPVLTVGAARVVPVAVDADGIVLRAEAPDRHTDVRLPFAHRLTSLAEGLRMLLAQAARRGSACPPRTTAGAQRTPVAVCDLPKGVCGMSLA</sequence>
<dbReference type="InterPro" id="IPR037119">
    <property type="entry name" value="Haem_oxidase_HugZ-like_sf"/>
</dbReference>
<organism evidence="2 3">
    <name type="scientific">Micromonospora antibiotica</name>
    <dbReference type="NCBI Taxonomy" id="2807623"/>
    <lineage>
        <taxon>Bacteria</taxon>
        <taxon>Bacillati</taxon>
        <taxon>Actinomycetota</taxon>
        <taxon>Actinomycetes</taxon>
        <taxon>Micromonosporales</taxon>
        <taxon>Micromonosporaceae</taxon>
        <taxon>Micromonospora</taxon>
    </lineage>
</organism>
<gene>
    <name evidence="2" type="ORF">JQN83_10375</name>
</gene>
<dbReference type="InterPro" id="IPR019595">
    <property type="entry name" value="DUF2470"/>
</dbReference>